<keyword evidence="1" id="KW-0812">Transmembrane</keyword>
<proteinExistence type="predicted"/>
<sequence>MSKKILKYLGFSQKTLWDWLELLIVPILILFATFYLQGVSQEQQELNQTEKNKQEILTKYIEDMTTLLVDKKLGDELNKPDKPVGVTAKARTIIAMKELDNKRNGQIIQFLKESNLVKVGKKSILFSADLSGVDLKGVDLREVNLATADLKGANLTGAYLCGADLTSIKRDKTIFKGAFYNQNTEFDFKKEADKLGMKEKENCWFD</sequence>
<dbReference type="PANTHER" id="PTHR14136:SF17">
    <property type="entry name" value="BTB_POZ DOMAIN-CONTAINING PROTEIN KCTD9"/>
    <property type="match status" value="1"/>
</dbReference>
<gene>
    <name evidence="2" type="ordered locus">Cyan7822_4884</name>
</gene>
<name>E0UGF6_GLOV7</name>
<dbReference type="Proteomes" id="UP000008206">
    <property type="component" value="Chromosome"/>
</dbReference>
<keyword evidence="1" id="KW-1133">Transmembrane helix</keyword>
<dbReference type="eggNOG" id="COG1357">
    <property type="taxonomic scope" value="Bacteria"/>
</dbReference>
<evidence type="ECO:0000256" key="1">
    <source>
        <dbReference type="SAM" id="Phobius"/>
    </source>
</evidence>
<dbReference type="RefSeq" id="WP_013324813.1">
    <property type="nucleotide sequence ID" value="NC_014501.1"/>
</dbReference>
<dbReference type="Gene3D" id="2.160.20.80">
    <property type="entry name" value="E3 ubiquitin-protein ligase SopA"/>
    <property type="match status" value="1"/>
</dbReference>
<evidence type="ECO:0000313" key="2">
    <source>
        <dbReference type="EMBL" id="ADN16775.1"/>
    </source>
</evidence>
<keyword evidence="3" id="KW-1185">Reference proteome</keyword>
<dbReference type="PANTHER" id="PTHR14136">
    <property type="entry name" value="BTB_POZ DOMAIN-CONTAINING PROTEIN KCTD9"/>
    <property type="match status" value="1"/>
</dbReference>
<organism evidence="2 3">
    <name type="scientific">Gloeothece verrucosa (strain PCC 7822)</name>
    <name type="common">Cyanothece sp. (strain PCC 7822)</name>
    <dbReference type="NCBI Taxonomy" id="497965"/>
    <lineage>
        <taxon>Bacteria</taxon>
        <taxon>Bacillati</taxon>
        <taxon>Cyanobacteriota</taxon>
        <taxon>Cyanophyceae</taxon>
        <taxon>Oscillatoriophycideae</taxon>
        <taxon>Chroococcales</taxon>
        <taxon>Aphanothecaceae</taxon>
        <taxon>Gloeothece</taxon>
        <taxon>Gloeothece verrucosa</taxon>
    </lineage>
</organism>
<evidence type="ECO:0000313" key="3">
    <source>
        <dbReference type="Proteomes" id="UP000008206"/>
    </source>
</evidence>
<dbReference type="InterPro" id="IPR051082">
    <property type="entry name" value="Pentapeptide-BTB/POZ_domain"/>
</dbReference>
<dbReference type="InterPro" id="IPR001646">
    <property type="entry name" value="5peptide_repeat"/>
</dbReference>
<feature type="transmembrane region" description="Helical" evidence="1">
    <location>
        <begin position="20"/>
        <end position="38"/>
    </location>
</feature>
<dbReference type="SUPFAM" id="SSF141571">
    <property type="entry name" value="Pentapeptide repeat-like"/>
    <property type="match status" value="1"/>
</dbReference>
<dbReference type="AlphaFoldDB" id="E0UGF6"/>
<keyword evidence="1" id="KW-0472">Membrane</keyword>
<protein>
    <submittedName>
        <fullName evidence="2">Pentapeptide repeat protein</fullName>
    </submittedName>
</protein>
<dbReference type="Pfam" id="PF00805">
    <property type="entry name" value="Pentapeptide"/>
    <property type="match status" value="1"/>
</dbReference>
<accession>E0UGF6</accession>
<dbReference type="OrthoDB" id="555361at2"/>
<reference evidence="3" key="1">
    <citation type="journal article" date="2011" name="MBio">
        <title>Novel metabolic attributes of the genus Cyanothece, comprising a group of unicellular nitrogen-fixing Cyanobacteria.</title>
        <authorList>
            <person name="Bandyopadhyay A."/>
            <person name="Elvitigala T."/>
            <person name="Welsh E."/>
            <person name="Stockel J."/>
            <person name="Liberton M."/>
            <person name="Min H."/>
            <person name="Sherman L.A."/>
            <person name="Pakrasi H.B."/>
        </authorList>
    </citation>
    <scope>NUCLEOTIDE SEQUENCE [LARGE SCALE GENOMIC DNA]</scope>
    <source>
        <strain evidence="3">PCC 7822</strain>
    </source>
</reference>
<dbReference type="KEGG" id="cyj:Cyan7822_4884"/>
<dbReference type="HOGENOM" id="CLU_1330106_0_0_3"/>
<dbReference type="EMBL" id="CP002198">
    <property type="protein sequence ID" value="ADN16775.1"/>
    <property type="molecule type" value="Genomic_DNA"/>
</dbReference>
<dbReference type="STRING" id="497965.Cyan7822_4884"/>